<evidence type="ECO:0000313" key="8">
    <source>
        <dbReference type="Proteomes" id="UP001490365"/>
    </source>
</evidence>
<feature type="domain" description="Aconitase A/isopropylmalate dehydratase small subunit swivel" evidence="6">
    <location>
        <begin position="59"/>
        <end position="115"/>
    </location>
</feature>
<comment type="similarity">
    <text evidence="1">Belongs to the LeuD family. LeuD type 2 subfamily.</text>
</comment>
<dbReference type="InterPro" id="IPR015928">
    <property type="entry name" value="Aconitase/3IPM_dehydase_swvl"/>
</dbReference>
<organism evidence="7 8">
    <name type="scientific">Streptomyces sp. 900105755</name>
    <dbReference type="NCBI Taxonomy" id="3154389"/>
    <lineage>
        <taxon>Bacteria</taxon>
        <taxon>Bacillati</taxon>
        <taxon>Actinomycetota</taxon>
        <taxon>Actinomycetes</taxon>
        <taxon>Kitasatosporales</taxon>
        <taxon>Streptomycetaceae</taxon>
        <taxon>Streptomyces</taxon>
    </lineage>
</organism>
<keyword evidence="8" id="KW-1185">Reference proteome</keyword>
<sequence>MTASKAAPSQAGRLQVTGRVWSFGHGLTTDDMYPPDAMKLDIPEAAKHVFHAVRPGWTTQVQPGDIVVAGRNFGLGSSRPVAALFRQLGVAALIAEEFNSLFFRNAVNAGLPAMTVPDATAVFRDGDTAALDLATGSWANQTTNASGTVPVLPDLVLEIIADGGVLPRLARQRYLPADLAEILASPAVAAAGQGSGA</sequence>
<dbReference type="PANTHER" id="PTHR43345">
    <property type="entry name" value="3-ISOPROPYLMALATE DEHYDRATASE SMALL SUBUNIT 2-RELATED-RELATED"/>
    <property type="match status" value="1"/>
</dbReference>
<evidence type="ECO:0000256" key="4">
    <source>
        <dbReference type="ARBA" id="ARBA00031631"/>
    </source>
</evidence>
<dbReference type="NCBIfam" id="TIGR02087">
    <property type="entry name" value="LEUD_arch"/>
    <property type="match status" value="1"/>
</dbReference>
<evidence type="ECO:0000256" key="2">
    <source>
        <dbReference type="ARBA" id="ARBA00017233"/>
    </source>
</evidence>
<dbReference type="InterPro" id="IPR050075">
    <property type="entry name" value="LeuD"/>
</dbReference>
<dbReference type="SUPFAM" id="SSF52016">
    <property type="entry name" value="LeuD/IlvD-like"/>
    <property type="match status" value="1"/>
</dbReference>
<dbReference type="Proteomes" id="UP001490365">
    <property type="component" value="Unassembled WGS sequence"/>
</dbReference>
<dbReference type="PANTHER" id="PTHR43345:SF2">
    <property type="entry name" value="3-ISOPROPYLMALATE DEHYDRATASE SMALL SUBUNIT 1"/>
    <property type="match status" value="1"/>
</dbReference>
<proteinExistence type="inferred from homology"/>
<protein>
    <recommendedName>
        <fullName evidence="2">3-isopropylmalate dehydratase small subunit</fullName>
    </recommendedName>
    <alternativeName>
        <fullName evidence="4">Alpha-IPM isomerase</fullName>
    </alternativeName>
    <alternativeName>
        <fullName evidence="5">Isopropylmalate isomerase</fullName>
    </alternativeName>
</protein>
<gene>
    <name evidence="7" type="ORF">ABT211_44005</name>
</gene>
<name>A0ABV1TVT2_9ACTN</name>
<keyword evidence="3" id="KW-0456">Lyase</keyword>
<evidence type="ECO:0000256" key="3">
    <source>
        <dbReference type="ARBA" id="ARBA00023239"/>
    </source>
</evidence>
<dbReference type="RefSeq" id="WP_351962389.1">
    <property type="nucleotide sequence ID" value="NZ_JBEOZM010000043.1"/>
</dbReference>
<dbReference type="Gene3D" id="3.20.19.10">
    <property type="entry name" value="Aconitase, domain 4"/>
    <property type="match status" value="1"/>
</dbReference>
<dbReference type="EMBL" id="JBEOZM010000043">
    <property type="protein sequence ID" value="MER6274160.1"/>
    <property type="molecule type" value="Genomic_DNA"/>
</dbReference>
<evidence type="ECO:0000256" key="1">
    <source>
        <dbReference type="ARBA" id="ARBA00009869"/>
    </source>
</evidence>
<accession>A0ABV1TVT2</accession>
<comment type="caution">
    <text evidence="7">The sequence shown here is derived from an EMBL/GenBank/DDBJ whole genome shotgun (WGS) entry which is preliminary data.</text>
</comment>
<reference evidence="7 8" key="1">
    <citation type="submission" date="2024-06" db="EMBL/GenBank/DDBJ databases">
        <title>The Natural Products Discovery Center: Release of the First 8490 Sequenced Strains for Exploring Actinobacteria Biosynthetic Diversity.</title>
        <authorList>
            <person name="Kalkreuter E."/>
            <person name="Kautsar S.A."/>
            <person name="Yang D."/>
            <person name="Bader C.D."/>
            <person name="Teijaro C.N."/>
            <person name="Fluegel L."/>
            <person name="Davis C.M."/>
            <person name="Simpson J.R."/>
            <person name="Lauterbach L."/>
            <person name="Steele A.D."/>
            <person name="Gui C."/>
            <person name="Meng S."/>
            <person name="Li G."/>
            <person name="Viehrig K."/>
            <person name="Ye F."/>
            <person name="Su P."/>
            <person name="Kiefer A.F."/>
            <person name="Nichols A."/>
            <person name="Cepeda A.J."/>
            <person name="Yan W."/>
            <person name="Fan B."/>
            <person name="Jiang Y."/>
            <person name="Adhikari A."/>
            <person name="Zheng C.-J."/>
            <person name="Schuster L."/>
            <person name="Cowan T.M."/>
            <person name="Smanski M.J."/>
            <person name="Chevrette M.G."/>
            <person name="De Carvalho L.P.S."/>
            <person name="Shen B."/>
        </authorList>
    </citation>
    <scope>NUCLEOTIDE SEQUENCE [LARGE SCALE GENOMIC DNA]</scope>
    <source>
        <strain evidence="7 8">NPDC001694</strain>
    </source>
</reference>
<evidence type="ECO:0000256" key="5">
    <source>
        <dbReference type="ARBA" id="ARBA00033368"/>
    </source>
</evidence>
<evidence type="ECO:0000313" key="7">
    <source>
        <dbReference type="EMBL" id="MER6274160.1"/>
    </source>
</evidence>
<evidence type="ECO:0000259" key="6">
    <source>
        <dbReference type="Pfam" id="PF00694"/>
    </source>
</evidence>
<dbReference type="InterPro" id="IPR011827">
    <property type="entry name" value="LeuD_type2/HacB/DmdB"/>
</dbReference>
<dbReference type="Pfam" id="PF00694">
    <property type="entry name" value="Aconitase_C"/>
    <property type="match status" value="1"/>
</dbReference>
<dbReference type="InterPro" id="IPR000573">
    <property type="entry name" value="AconitaseA/IPMdHydase_ssu_swvl"/>
</dbReference>